<sequence length="79" mass="9267">MNDAEQRIPDRGSSMPFGRRRNELGEKKRHPRHPRGRRQRPQDPYDETKIPLMGQDRAYVCCRRDVYTVPIFIISAGSV</sequence>
<dbReference type="AlphaFoldDB" id="A0AAV2NG56"/>
<evidence type="ECO:0000313" key="2">
    <source>
        <dbReference type="EMBL" id="CAL1678705.1"/>
    </source>
</evidence>
<feature type="region of interest" description="Disordered" evidence="1">
    <location>
        <begin position="1"/>
        <end position="51"/>
    </location>
</feature>
<accession>A0AAV2NG56</accession>
<feature type="compositionally biased region" description="Basic residues" evidence="1">
    <location>
        <begin position="27"/>
        <end position="39"/>
    </location>
</feature>
<dbReference type="EMBL" id="OZ034837">
    <property type="protein sequence ID" value="CAL1678705.1"/>
    <property type="molecule type" value="Genomic_DNA"/>
</dbReference>
<reference evidence="2" key="1">
    <citation type="submission" date="2024-04" db="EMBL/GenBank/DDBJ databases">
        <authorList>
            <consortium name="Molecular Ecology Group"/>
        </authorList>
    </citation>
    <scope>NUCLEOTIDE SEQUENCE</scope>
</reference>
<evidence type="ECO:0000313" key="3">
    <source>
        <dbReference type="Proteomes" id="UP001497644"/>
    </source>
</evidence>
<evidence type="ECO:0000256" key="1">
    <source>
        <dbReference type="SAM" id="MobiDB-lite"/>
    </source>
</evidence>
<protein>
    <submittedName>
        <fullName evidence="2">Uncharacterized protein</fullName>
    </submittedName>
</protein>
<dbReference type="Proteomes" id="UP001497644">
    <property type="component" value="Chromosome 14"/>
</dbReference>
<organism evidence="2 3">
    <name type="scientific">Lasius platythorax</name>
    <dbReference type="NCBI Taxonomy" id="488582"/>
    <lineage>
        <taxon>Eukaryota</taxon>
        <taxon>Metazoa</taxon>
        <taxon>Ecdysozoa</taxon>
        <taxon>Arthropoda</taxon>
        <taxon>Hexapoda</taxon>
        <taxon>Insecta</taxon>
        <taxon>Pterygota</taxon>
        <taxon>Neoptera</taxon>
        <taxon>Endopterygota</taxon>
        <taxon>Hymenoptera</taxon>
        <taxon>Apocrita</taxon>
        <taxon>Aculeata</taxon>
        <taxon>Formicoidea</taxon>
        <taxon>Formicidae</taxon>
        <taxon>Formicinae</taxon>
        <taxon>Lasius</taxon>
        <taxon>Lasius</taxon>
    </lineage>
</organism>
<feature type="compositionally biased region" description="Basic and acidic residues" evidence="1">
    <location>
        <begin position="40"/>
        <end position="49"/>
    </location>
</feature>
<gene>
    <name evidence="2" type="ORF">LPLAT_LOCUS4499</name>
</gene>
<keyword evidence="3" id="KW-1185">Reference proteome</keyword>
<proteinExistence type="predicted"/>
<feature type="compositionally biased region" description="Basic and acidic residues" evidence="1">
    <location>
        <begin position="1"/>
        <end position="10"/>
    </location>
</feature>
<name>A0AAV2NG56_9HYME</name>